<dbReference type="InterPro" id="IPR024227">
    <property type="entry name" value="DUF3795"/>
</dbReference>
<reference evidence="1" key="1">
    <citation type="journal article" date="2020" name="mSystems">
        <title>Genome- and Community-Level Interaction Insights into Carbon Utilization and Element Cycling Functions of Hydrothermarchaeota in Hydrothermal Sediment.</title>
        <authorList>
            <person name="Zhou Z."/>
            <person name="Liu Y."/>
            <person name="Xu W."/>
            <person name="Pan J."/>
            <person name="Luo Z.H."/>
            <person name="Li M."/>
        </authorList>
    </citation>
    <scope>NUCLEOTIDE SEQUENCE [LARGE SCALE GENOMIC DNA]</scope>
    <source>
        <strain evidence="1">SpSt-548</strain>
    </source>
</reference>
<organism evidence="1">
    <name type="scientific">Desulfobacca acetoxidans</name>
    <dbReference type="NCBI Taxonomy" id="60893"/>
    <lineage>
        <taxon>Bacteria</taxon>
        <taxon>Pseudomonadati</taxon>
        <taxon>Thermodesulfobacteriota</taxon>
        <taxon>Desulfobaccia</taxon>
        <taxon>Desulfobaccales</taxon>
        <taxon>Desulfobaccaceae</taxon>
        <taxon>Desulfobacca</taxon>
    </lineage>
</organism>
<sequence length="143" mass="16531">MVRESYCGLCDDCQLGHPEFLATVARLREYLDLFRVNWWAHCFPEEESFSFTELRRALDWFLTHTECPGCKGGKGLDLCPIRACAMARGLPHCSWCPDLEPCDKFEHLMGQFPQVKINLRRRQLKLKALRFHEQLAGDKGGKS</sequence>
<evidence type="ECO:0000313" key="1">
    <source>
        <dbReference type="EMBL" id="HGS05801.1"/>
    </source>
</evidence>
<accession>A0A7V4G9H8</accession>
<proteinExistence type="predicted"/>
<gene>
    <name evidence="1" type="ORF">ENT08_08735</name>
</gene>
<name>A0A7V4G9H8_9BACT</name>
<protein>
    <submittedName>
        <fullName evidence="1">DUF3795 domain-containing protein</fullName>
    </submittedName>
</protein>
<dbReference type="AlphaFoldDB" id="A0A7V4G9H8"/>
<dbReference type="EMBL" id="DSXI01000519">
    <property type="protein sequence ID" value="HGS05801.1"/>
    <property type="molecule type" value="Genomic_DNA"/>
</dbReference>
<dbReference type="Pfam" id="PF12675">
    <property type="entry name" value="DUF3795"/>
    <property type="match status" value="1"/>
</dbReference>
<comment type="caution">
    <text evidence="1">The sequence shown here is derived from an EMBL/GenBank/DDBJ whole genome shotgun (WGS) entry which is preliminary data.</text>
</comment>